<comment type="caution">
    <text evidence="15">The sequence shown here is derived from an EMBL/GenBank/DDBJ whole genome shotgun (WGS) entry which is preliminary data.</text>
</comment>
<keyword evidence="7 13" id="KW-0479">Metal-binding</keyword>
<dbReference type="InterPro" id="IPR036396">
    <property type="entry name" value="Cyt_P450_sf"/>
</dbReference>
<evidence type="ECO:0000256" key="13">
    <source>
        <dbReference type="PIRSR" id="PIRSR602401-1"/>
    </source>
</evidence>
<evidence type="ECO:0000256" key="1">
    <source>
        <dbReference type="ARBA" id="ARBA00001971"/>
    </source>
</evidence>
<comment type="subcellular location">
    <subcellularLocation>
        <location evidence="2">Membrane</location>
    </subcellularLocation>
</comment>
<evidence type="ECO:0000256" key="2">
    <source>
        <dbReference type="ARBA" id="ARBA00004370"/>
    </source>
</evidence>
<dbReference type="Gene3D" id="1.10.630.10">
    <property type="entry name" value="Cytochrome P450"/>
    <property type="match status" value="1"/>
</dbReference>
<evidence type="ECO:0000256" key="5">
    <source>
        <dbReference type="ARBA" id="ARBA00022617"/>
    </source>
</evidence>
<dbReference type="GO" id="GO:0004497">
    <property type="term" value="F:monooxygenase activity"/>
    <property type="evidence" value="ECO:0007669"/>
    <property type="project" value="UniProtKB-KW"/>
</dbReference>
<protein>
    <recommendedName>
        <fullName evidence="17">O-methylsterigmatocystin oxidoreductase</fullName>
    </recommendedName>
</protein>
<evidence type="ECO:0000256" key="9">
    <source>
        <dbReference type="ARBA" id="ARBA00023002"/>
    </source>
</evidence>
<reference evidence="15" key="1">
    <citation type="submission" date="2021-01" db="EMBL/GenBank/DDBJ databases">
        <authorList>
            <person name="Kaushik A."/>
        </authorList>
    </citation>
    <scope>NUCLEOTIDE SEQUENCE</scope>
    <source>
        <strain evidence="15">AG5</strain>
    </source>
</reference>
<keyword evidence="6" id="KW-0812">Transmembrane</keyword>
<evidence type="ECO:0000256" key="12">
    <source>
        <dbReference type="ARBA" id="ARBA00023136"/>
    </source>
</evidence>
<proteinExistence type="inferred from homology"/>
<feature type="binding site" description="axial binding residue" evidence="13">
    <location>
        <position position="158"/>
    </location>
    <ligand>
        <name>heme</name>
        <dbReference type="ChEBI" id="CHEBI:30413"/>
    </ligand>
    <ligandPart>
        <name>Fe</name>
        <dbReference type="ChEBI" id="CHEBI:18248"/>
    </ligandPart>
</feature>
<dbReference type="PANTHER" id="PTHR46300:SF2">
    <property type="entry name" value="CYTOCHROME P450 MONOOXYGENASE ALNH-RELATED"/>
    <property type="match status" value="1"/>
</dbReference>
<comment type="similarity">
    <text evidence="4 14">Belongs to the cytochrome P450 family.</text>
</comment>
<dbReference type="SUPFAM" id="SSF48264">
    <property type="entry name" value="Cytochrome P450"/>
    <property type="match status" value="1"/>
</dbReference>
<evidence type="ECO:0000313" key="15">
    <source>
        <dbReference type="EMBL" id="CAE7142660.1"/>
    </source>
</evidence>
<dbReference type="PANTHER" id="PTHR46300">
    <property type="entry name" value="P450, PUTATIVE (EUROFUNG)-RELATED-RELATED"/>
    <property type="match status" value="1"/>
</dbReference>
<gene>
    <name evidence="15" type="ORF">RDB_LOCUS76725</name>
</gene>
<evidence type="ECO:0000256" key="11">
    <source>
        <dbReference type="ARBA" id="ARBA00023033"/>
    </source>
</evidence>
<evidence type="ECO:0000256" key="7">
    <source>
        <dbReference type="ARBA" id="ARBA00022723"/>
    </source>
</evidence>
<dbReference type="EMBL" id="CAJNJQ010001544">
    <property type="protein sequence ID" value="CAE7142660.1"/>
    <property type="molecule type" value="Genomic_DNA"/>
</dbReference>
<dbReference type="GO" id="GO:0020037">
    <property type="term" value="F:heme binding"/>
    <property type="evidence" value="ECO:0007669"/>
    <property type="project" value="InterPro"/>
</dbReference>
<accession>A0A8H3E1M2</accession>
<dbReference type="PROSITE" id="PS00086">
    <property type="entry name" value="CYTOCHROME_P450"/>
    <property type="match status" value="1"/>
</dbReference>
<evidence type="ECO:0000256" key="8">
    <source>
        <dbReference type="ARBA" id="ARBA00022989"/>
    </source>
</evidence>
<dbReference type="InterPro" id="IPR050364">
    <property type="entry name" value="Cytochrome_P450_fung"/>
</dbReference>
<dbReference type="GO" id="GO:0016020">
    <property type="term" value="C:membrane"/>
    <property type="evidence" value="ECO:0007669"/>
    <property type="project" value="UniProtKB-SubCell"/>
</dbReference>
<dbReference type="Pfam" id="PF00067">
    <property type="entry name" value="p450"/>
    <property type="match status" value="1"/>
</dbReference>
<evidence type="ECO:0000256" key="6">
    <source>
        <dbReference type="ARBA" id="ARBA00022692"/>
    </source>
</evidence>
<keyword evidence="12" id="KW-0472">Membrane</keyword>
<name>A0A8H3E1M2_9AGAM</name>
<keyword evidence="5 13" id="KW-0349">Heme</keyword>
<dbReference type="GO" id="GO:0016705">
    <property type="term" value="F:oxidoreductase activity, acting on paired donors, with incorporation or reduction of molecular oxygen"/>
    <property type="evidence" value="ECO:0007669"/>
    <property type="project" value="InterPro"/>
</dbReference>
<evidence type="ECO:0000256" key="3">
    <source>
        <dbReference type="ARBA" id="ARBA00005179"/>
    </source>
</evidence>
<dbReference type="InterPro" id="IPR002401">
    <property type="entry name" value="Cyt_P450_E_grp-I"/>
</dbReference>
<evidence type="ECO:0000256" key="4">
    <source>
        <dbReference type="ARBA" id="ARBA00010617"/>
    </source>
</evidence>
<dbReference type="GO" id="GO:0005506">
    <property type="term" value="F:iron ion binding"/>
    <property type="evidence" value="ECO:0007669"/>
    <property type="project" value="InterPro"/>
</dbReference>
<dbReference type="InterPro" id="IPR001128">
    <property type="entry name" value="Cyt_P450"/>
</dbReference>
<organism evidence="15 16">
    <name type="scientific">Rhizoctonia solani</name>
    <dbReference type="NCBI Taxonomy" id="456999"/>
    <lineage>
        <taxon>Eukaryota</taxon>
        <taxon>Fungi</taxon>
        <taxon>Dikarya</taxon>
        <taxon>Basidiomycota</taxon>
        <taxon>Agaricomycotina</taxon>
        <taxon>Agaricomycetes</taxon>
        <taxon>Cantharellales</taxon>
        <taxon>Ceratobasidiaceae</taxon>
        <taxon>Rhizoctonia</taxon>
    </lineage>
</organism>
<dbReference type="Proteomes" id="UP000663827">
    <property type="component" value="Unassembled WGS sequence"/>
</dbReference>
<comment type="cofactor">
    <cofactor evidence="1 13">
        <name>heme</name>
        <dbReference type="ChEBI" id="CHEBI:30413"/>
    </cofactor>
</comment>
<evidence type="ECO:0000256" key="10">
    <source>
        <dbReference type="ARBA" id="ARBA00023004"/>
    </source>
</evidence>
<dbReference type="PRINTS" id="PR00463">
    <property type="entry name" value="EP450I"/>
</dbReference>
<keyword evidence="8" id="KW-1133">Transmembrane helix</keyword>
<evidence type="ECO:0000256" key="14">
    <source>
        <dbReference type="RuleBase" id="RU000461"/>
    </source>
</evidence>
<dbReference type="InterPro" id="IPR017972">
    <property type="entry name" value="Cyt_P450_CS"/>
</dbReference>
<evidence type="ECO:0008006" key="17">
    <source>
        <dbReference type="Google" id="ProtNLM"/>
    </source>
</evidence>
<keyword evidence="10 13" id="KW-0408">Iron</keyword>
<comment type="pathway">
    <text evidence="3">Secondary metabolite biosynthesis.</text>
</comment>
<keyword evidence="9 14" id="KW-0560">Oxidoreductase</keyword>
<dbReference type="AlphaFoldDB" id="A0A8H3E1M2"/>
<evidence type="ECO:0000313" key="16">
    <source>
        <dbReference type="Proteomes" id="UP000663827"/>
    </source>
</evidence>
<sequence length="231" mass="25492">MGEESSVPVAELEDRLRWVAGGMFAAGSDTSVAALRTFILAMAMHPDIQAKAQAEIDAAIGTRLPELADQEALPYVWCIVKEAMRWKISLPLALPHGCIQDDTYKGYHIPKGAIVLGNAWALSNNPDVYPEPDRFNPDRFLDPSVPDAPSFGFGRRLCPGLHHAEAVIFITAAGLLAMFDIRPDHDANGNAIPLRADTTLNEVFRQVLPFKCKITPRSEKHERLVREWVGV</sequence>
<keyword evidence="11 14" id="KW-0503">Monooxygenase</keyword>